<name>A0A482WIU5_LAOST</name>
<dbReference type="InParanoid" id="A0A482WIU5"/>
<dbReference type="STRING" id="195883.A0A482WIU5"/>
<keyword evidence="2" id="KW-1185">Reference proteome</keyword>
<proteinExistence type="predicted"/>
<protein>
    <submittedName>
        <fullName evidence="1">Uncharacterized protein</fullName>
    </submittedName>
</protein>
<dbReference type="Proteomes" id="UP000291343">
    <property type="component" value="Unassembled WGS sequence"/>
</dbReference>
<evidence type="ECO:0000313" key="1">
    <source>
        <dbReference type="EMBL" id="RZF33260.1"/>
    </source>
</evidence>
<dbReference type="PANTHER" id="PTHR46276:SF1">
    <property type="entry name" value="E3 UBIQUITIN-PROTEIN LIGASE UBR5"/>
    <property type="match status" value="1"/>
</dbReference>
<dbReference type="PANTHER" id="PTHR46276">
    <property type="entry name" value="E3 UBIQUITIN-PROTEIN LIGASE UBR5"/>
    <property type="match status" value="1"/>
</dbReference>
<comment type="caution">
    <text evidence="1">The sequence shown here is derived from an EMBL/GenBank/DDBJ whole genome shotgun (WGS) entry which is preliminary data.</text>
</comment>
<dbReference type="GO" id="GO:0090263">
    <property type="term" value="P:positive regulation of canonical Wnt signaling pathway"/>
    <property type="evidence" value="ECO:0007669"/>
    <property type="project" value="TreeGrafter"/>
</dbReference>
<organism evidence="1 2">
    <name type="scientific">Laodelphax striatellus</name>
    <name type="common">Small brown planthopper</name>
    <name type="synonym">Delphax striatella</name>
    <dbReference type="NCBI Taxonomy" id="195883"/>
    <lineage>
        <taxon>Eukaryota</taxon>
        <taxon>Metazoa</taxon>
        <taxon>Ecdysozoa</taxon>
        <taxon>Arthropoda</taxon>
        <taxon>Hexapoda</taxon>
        <taxon>Insecta</taxon>
        <taxon>Pterygota</taxon>
        <taxon>Neoptera</taxon>
        <taxon>Paraneoptera</taxon>
        <taxon>Hemiptera</taxon>
        <taxon>Auchenorrhyncha</taxon>
        <taxon>Fulgoroidea</taxon>
        <taxon>Delphacidae</taxon>
        <taxon>Criomorphinae</taxon>
        <taxon>Laodelphax</taxon>
    </lineage>
</organism>
<dbReference type="GO" id="GO:0005634">
    <property type="term" value="C:nucleus"/>
    <property type="evidence" value="ECO:0007669"/>
    <property type="project" value="TreeGrafter"/>
</dbReference>
<dbReference type="GO" id="GO:0000209">
    <property type="term" value="P:protein polyubiquitination"/>
    <property type="evidence" value="ECO:0007669"/>
    <property type="project" value="TreeGrafter"/>
</dbReference>
<accession>A0A482WIU5</accession>
<dbReference type="GO" id="GO:0005737">
    <property type="term" value="C:cytoplasm"/>
    <property type="evidence" value="ECO:0007669"/>
    <property type="project" value="TreeGrafter"/>
</dbReference>
<dbReference type="GO" id="GO:0034450">
    <property type="term" value="F:ubiquitin-ubiquitin ligase activity"/>
    <property type="evidence" value="ECO:0007669"/>
    <property type="project" value="TreeGrafter"/>
</dbReference>
<dbReference type="AlphaFoldDB" id="A0A482WIU5"/>
<gene>
    <name evidence="1" type="ORF">LSTR_LSTR015849</name>
</gene>
<evidence type="ECO:0000313" key="2">
    <source>
        <dbReference type="Proteomes" id="UP000291343"/>
    </source>
</evidence>
<dbReference type="OrthoDB" id="8057918at2759"/>
<dbReference type="SMR" id="A0A482WIU5"/>
<reference evidence="1 2" key="1">
    <citation type="journal article" date="2017" name="Gigascience">
        <title>Genome sequence of the small brown planthopper, Laodelphax striatellus.</title>
        <authorList>
            <person name="Zhu J."/>
            <person name="Jiang F."/>
            <person name="Wang X."/>
            <person name="Yang P."/>
            <person name="Bao Y."/>
            <person name="Zhao W."/>
            <person name="Wang W."/>
            <person name="Lu H."/>
            <person name="Wang Q."/>
            <person name="Cui N."/>
            <person name="Li J."/>
            <person name="Chen X."/>
            <person name="Luo L."/>
            <person name="Yu J."/>
            <person name="Kang L."/>
            <person name="Cui F."/>
        </authorList>
    </citation>
    <scope>NUCLEOTIDE SEQUENCE [LARGE SCALE GENOMIC DNA]</scope>
    <source>
        <strain evidence="1">Lst14</strain>
    </source>
</reference>
<sequence length="135" mass="14896">MLDTLLTTMIQQLQNDSVPGRIQEATAVARRFVRSVARIFVVFSVEMAPNTSKRRGSTSASYPLVRSKRVFQALIKLAVEELCETADSLIAPVRLGVARPTAPFTLSSTTVEVINVRSTFTITYVLCVEPSMKEC</sequence>
<dbReference type="EMBL" id="QKKF02034244">
    <property type="protein sequence ID" value="RZF33260.1"/>
    <property type="molecule type" value="Genomic_DNA"/>
</dbReference>